<dbReference type="EC" id="1.13.11.79" evidence="5"/>
<dbReference type="PANTHER" id="PTHR23026">
    <property type="entry name" value="NADPH NITROREDUCTASE"/>
    <property type="match status" value="1"/>
</dbReference>
<dbReference type="NCBIfam" id="TIGR02476">
    <property type="entry name" value="BluB"/>
    <property type="match status" value="1"/>
</dbReference>
<dbReference type="GO" id="GO:0102919">
    <property type="term" value="F:5,6-dimethylbenzimidazole synthase activity"/>
    <property type="evidence" value="ECO:0007669"/>
    <property type="project" value="UniProtKB-EC"/>
</dbReference>
<keyword evidence="1" id="KW-0285">Flavoprotein</keyword>
<organism evidence="5 6">
    <name type="scientific">Candidatus Nitrosocosmicus franklandianus</name>
    <dbReference type="NCBI Taxonomy" id="1798806"/>
    <lineage>
        <taxon>Archaea</taxon>
        <taxon>Nitrososphaerota</taxon>
        <taxon>Nitrososphaeria</taxon>
        <taxon>Nitrososphaerales</taxon>
        <taxon>Nitrososphaeraceae</taxon>
        <taxon>Candidatus Nitrosocosmicus</taxon>
    </lineage>
</organism>
<evidence type="ECO:0000256" key="2">
    <source>
        <dbReference type="ARBA" id="ARBA00022643"/>
    </source>
</evidence>
<evidence type="ECO:0000256" key="1">
    <source>
        <dbReference type="ARBA" id="ARBA00022630"/>
    </source>
</evidence>
<dbReference type="InterPro" id="IPR050627">
    <property type="entry name" value="Nitroreductase/BluB"/>
</dbReference>
<dbReference type="InterPro" id="IPR000415">
    <property type="entry name" value="Nitroreductase-like"/>
</dbReference>
<sequence>MKGNNDNIFSEEEKESFYKVIFSRRDVRKNFVSKPIPDKVLYRILLAAHHAPSVGYSQPWNFILIRNITTRKLIKESFLKERLKSIDLIPEKDGRREKYLNLRLEGILESDLNICITYDHERFGPFVIGRMTIKEAGIYSVCCAIQNLWLAARVENIGVGWVSIIDNKLLGKILKLPPNVKPIAYLCLGYVKEFENRPDLETSKWLDRIPLRKVVNFENWNNESKETGSWTGFFDLLSKNY</sequence>
<reference evidence="5 6" key="1">
    <citation type="submission" date="2019-02" db="EMBL/GenBank/DDBJ databases">
        <authorList>
            <person name="Lehtovirta-Morley E L."/>
        </authorList>
    </citation>
    <scope>NUCLEOTIDE SEQUENCE [LARGE SCALE GENOMIC DNA]</scope>
    <source>
        <strain evidence="5">NFRAN1</strain>
    </source>
</reference>
<dbReference type="AlphaFoldDB" id="A0A484I6K6"/>
<evidence type="ECO:0000259" key="4">
    <source>
        <dbReference type="Pfam" id="PF00881"/>
    </source>
</evidence>
<dbReference type="SUPFAM" id="SSF55469">
    <property type="entry name" value="FMN-dependent nitroreductase-like"/>
    <property type="match status" value="1"/>
</dbReference>
<dbReference type="GeneID" id="39419691"/>
<dbReference type="RefSeq" id="WP_134482558.1">
    <property type="nucleotide sequence ID" value="NZ_LR216287.1"/>
</dbReference>
<proteinExistence type="predicted"/>
<dbReference type="PANTHER" id="PTHR23026:SF90">
    <property type="entry name" value="IODOTYROSINE DEIODINASE 1"/>
    <property type="match status" value="1"/>
</dbReference>
<name>A0A484I6K6_9ARCH</name>
<keyword evidence="6" id="KW-1185">Reference proteome</keyword>
<evidence type="ECO:0000256" key="3">
    <source>
        <dbReference type="ARBA" id="ARBA00023002"/>
    </source>
</evidence>
<evidence type="ECO:0000313" key="5">
    <source>
        <dbReference type="EMBL" id="VFJ12419.1"/>
    </source>
</evidence>
<dbReference type="Gene3D" id="3.40.109.10">
    <property type="entry name" value="NADH Oxidase"/>
    <property type="match status" value="1"/>
</dbReference>
<protein>
    <submittedName>
        <fullName evidence="5">5,6-dimethylbenzimidazole synthase</fullName>
        <ecNumber evidence="5">1.13.11.79</ecNumber>
    </submittedName>
</protein>
<feature type="domain" description="Nitroreductase" evidence="4">
    <location>
        <begin position="22"/>
        <end position="190"/>
    </location>
</feature>
<keyword evidence="2" id="KW-0288">FMN</keyword>
<keyword evidence="3 5" id="KW-0560">Oxidoreductase</keyword>
<dbReference type="InterPro" id="IPR012825">
    <property type="entry name" value="BluB"/>
</dbReference>
<dbReference type="EMBL" id="LR216287">
    <property type="protein sequence ID" value="VFJ12419.1"/>
    <property type="molecule type" value="Genomic_DNA"/>
</dbReference>
<dbReference type="KEGG" id="nfn:NFRAN_0098"/>
<evidence type="ECO:0000313" key="6">
    <source>
        <dbReference type="Proteomes" id="UP000294299"/>
    </source>
</evidence>
<dbReference type="Proteomes" id="UP000294299">
    <property type="component" value="Chromosome NFRAN"/>
</dbReference>
<dbReference type="Pfam" id="PF00881">
    <property type="entry name" value="Nitroreductase"/>
    <property type="match status" value="1"/>
</dbReference>
<gene>
    <name evidence="5" type="primary">bluB</name>
    <name evidence="5" type="ORF">NFRAN_0098</name>
</gene>
<dbReference type="InterPro" id="IPR029479">
    <property type="entry name" value="Nitroreductase"/>
</dbReference>
<accession>A0A484I6K6</accession>